<organism evidence="1 2">
    <name type="scientific">Camelliibacillus cellulosilyticus</name>
    <dbReference type="NCBI Taxonomy" id="2174486"/>
    <lineage>
        <taxon>Bacteria</taxon>
        <taxon>Bacillati</taxon>
        <taxon>Bacillota</taxon>
        <taxon>Bacilli</taxon>
        <taxon>Bacillales</taxon>
        <taxon>Sporolactobacillaceae</taxon>
        <taxon>Camelliibacillus</taxon>
    </lineage>
</organism>
<dbReference type="EMBL" id="JBHSFW010000001">
    <property type="protein sequence ID" value="MFC4617258.1"/>
    <property type="molecule type" value="Genomic_DNA"/>
</dbReference>
<reference evidence="2" key="1">
    <citation type="journal article" date="2019" name="Int. J. Syst. Evol. Microbiol.">
        <title>The Global Catalogue of Microorganisms (GCM) 10K type strain sequencing project: providing services to taxonomists for standard genome sequencing and annotation.</title>
        <authorList>
            <consortium name="The Broad Institute Genomics Platform"/>
            <consortium name="The Broad Institute Genome Sequencing Center for Infectious Disease"/>
            <person name="Wu L."/>
            <person name="Ma J."/>
        </authorList>
    </citation>
    <scope>NUCLEOTIDE SEQUENCE [LARGE SCALE GENOMIC DNA]</scope>
    <source>
        <strain evidence="2">CGMCC 1.16306</strain>
    </source>
</reference>
<gene>
    <name evidence="1" type="ORF">ACFO4N_00785</name>
</gene>
<name>A0ABV9GGI8_9BACL</name>
<dbReference type="RefSeq" id="WP_376844313.1">
    <property type="nucleotide sequence ID" value="NZ_JBHSFW010000001.1"/>
</dbReference>
<keyword evidence="2" id="KW-1185">Reference proteome</keyword>
<comment type="caution">
    <text evidence="1">The sequence shown here is derived from an EMBL/GenBank/DDBJ whole genome shotgun (WGS) entry which is preliminary data.</text>
</comment>
<sequence>MGLLEKALSEAVIGKIHLNEPLLLAGKNFRLTRKLDYQFRRSYGE</sequence>
<evidence type="ECO:0000313" key="1">
    <source>
        <dbReference type="EMBL" id="MFC4617258.1"/>
    </source>
</evidence>
<proteinExistence type="predicted"/>
<evidence type="ECO:0000313" key="2">
    <source>
        <dbReference type="Proteomes" id="UP001596022"/>
    </source>
</evidence>
<protein>
    <submittedName>
        <fullName evidence="1">Uncharacterized protein</fullName>
    </submittedName>
</protein>
<accession>A0ABV9GGI8</accession>
<dbReference type="Proteomes" id="UP001596022">
    <property type="component" value="Unassembled WGS sequence"/>
</dbReference>